<name>A0A644Y2X4_9ZZZZ</name>
<comment type="caution">
    <text evidence="1">The sequence shown here is derived from an EMBL/GenBank/DDBJ whole genome shotgun (WGS) entry which is preliminary data.</text>
</comment>
<sequence>MKTEPKKPEDLLKPQKYLDELAQSGVKYSQQDVVAVTKNVDGKLIWLEKGNSYAGFEHVMKHADEFVSKGIGKELIPEFLITAVREGKLIGMQRTRPIYQVTFNGKAYKVAIDIGNNGFIVGANMK</sequence>
<dbReference type="AlphaFoldDB" id="A0A644Y2X4"/>
<reference evidence="1" key="1">
    <citation type="submission" date="2019-08" db="EMBL/GenBank/DDBJ databases">
        <authorList>
            <person name="Kucharzyk K."/>
            <person name="Murdoch R.W."/>
            <person name="Higgins S."/>
            <person name="Loffler F."/>
        </authorList>
    </citation>
    <scope>NUCLEOTIDE SEQUENCE</scope>
</reference>
<dbReference type="EMBL" id="VSSQ01003910">
    <property type="protein sequence ID" value="MPM22890.1"/>
    <property type="molecule type" value="Genomic_DNA"/>
</dbReference>
<evidence type="ECO:0000313" key="1">
    <source>
        <dbReference type="EMBL" id="MPM22890.1"/>
    </source>
</evidence>
<gene>
    <name evidence="1" type="ORF">SDC9_69350</name>
</gene>
<protein>
    <submittedName>
        <fullName evidence="1">Uncharacterized protein</fullName>
    </submittedName>
</protein>
<accession>A0A644Y2X4</accession>
<organism evidence="1">
    <name type="scientific">bioreactor metagenome</name>
    <dbReference type="NCBI Taxonomy" id="1076179"/>
    <lineage>
        <taxon>unclassified sequences</taxon>
        <taxon>metagenomes</taxon>
        <taxon>ecological metagenomes</taxon>
    </lineage>
</organism>
<proteinExistence type="predicted"/>